<evidence type="ECO:0000259" key="6">
    <source>
        <dbReference type="Pfam" id="PF23774"/>
    </source>
</evidence>
<dbReference type="PROSITE" id="PS50294">
    <property type="entry name" value="WD_REPEATS_REGION"/>
    <property type="match status" value="4"/>
</dbReference>
<evidence type="ECO:0000259" key="7">
    <source>
        <dbReference type="Pfam" id="PF23775"/>
    </source>
</evidence>
<sequence length="1455" mass="166429">MSESLVLPFINRYYYQCASQSLSGIFAYGSRCDIFVIKALSNPVEMLDSKCIQLAHSSRVSCVSFCKDKDAELLASTGDNGDIKVWDLKNSNTCVNGGLVSGKTVEWVHGSSNILFYPLDSRHVAKWFLSSNLVRKIKTESDIPVSIMASNKNNLLALGHHNGTVTIIDIIQEKVLQKFKSHSQDICSLSWNPASQEMLLTTSMDLSIRSWKIGENKPVNSYHAPVGRVRFDDKKKVYIAGIWHPSYQDMVICSNFRGDVGEVCLSKDEIPKFSSYGLDVNAKGTLNFLTYTKKTEQGMQDLLIIFDFYKLSVWNISEKKLELKTPLVLGFIYGLSISSLNPNLLAISGSDGLLRIFNDQIDSVERNTSVYLHYKTKIMTVSWHPIYENIIAYGTDEGRVGIIDIFKKKSLYTFETYHTDKTYTVCWGPFKHLEGSKENEYFVYSCGSNSIFINRLNHSKEQALDFDDFAKVPDLMDSTKKSYTELNWNSNFSHVLTASCKGFIDLFNDHFIFLTRFSVEMRSIEYLTWHPERTYASPEGSSLKFWFAASGSDTVLHLFNAAKTLVEPFQEEQDSKWESKKLVGHKKRIGALCWSQHNDGHLASASRDGSVLVWNVCTGTILASYLHHKDSVLTVQWSVNDHDMIYSGSEDGTVRMWKISEHANIKPPEKVPPRRKGNRAPKKVCKGFRNYSEKKEVNSLVDENCESLKNKSLIDEKENDFTDLNDDEALLSSKIGDTAAESSPVSDKGYLGEREVKRLRTLYPCRSTIPLFPFHSLISSATNEVELEDCLQLADVLREKTFTPSGETQISDSLKNSKCTLTNEDILKLGPFTDQMTALKMMEIQAEKFRIEGNCRNSCLLSVMIGNVKDFIERDAINKNLSSFHVSLAPSVSHSFWLETCEKFANQLLEEHQYRQACTYFLMCNKVYEAVSVIAEKVDVMEALTLARARLPDSDPMIKRLLFQARKRYIAHNNQARVAKCLLALNQPLTAAKTLFFVSNPKFMDAAIYIARLYKLDNDIKKYVYLYMMKCLSLDDWNALAVLVNEEPSMKVYSSLIAVHKAFKTHLQYHRMKNKGLVKKSFSQRDSCKPVKFWIGSICMETKDSFINYVYHILLSNNLLPAKTEEMFDILKALEKMFIRKEAYDCVVQADIMISLCITQYIFYCILEDYTAANFYFLKIFEFSYHESFFLKAVCCLFIPINLSWNYDTHSIICESETDNSEENDTGTVLSHFHNINRAIAEEIMSFKSDYITSKFYSKDSYLLPTLGENLDVLKRKRINEYVLAYFVANITNDLMKLVDEREIMCFAEKLRSPELQKEDIESSFLSEKSENNIFIQTSTTCDVDIEEKSTQEEITTEEEELRNLIKDVLKDADEKVKFLLNTSKSAVDNDILQENIIPEETSLCIVPQKESFADFNEEKLKPPSEERHEKELAIASNDESFADFNEEKLKLLNE</sequence>
<keyword evidence="1 3" id="KW-0853">WD repeat</keyword>
<dbReference type="GO" id="GO:0005634">
    <property type="term" value="C:nucleus"/>
    <property type="evidence" value="ECO:0007669"/>
    <property type="project" value="TreeGrafter"/>
</dbReference>
<dbReference type="InterPro" id="IPR056421">
    <property type="entry name" value="TPR_GEMI5"/>
</dbReference>
<keyword evidence="9" id="KW-1185">Reference proteome</keyword>
<feature type="repeat" description="WD" evidence="3">
    <location>
        <begin position="179"/>
        <end position="221"/>
    </location>
</feature>
<feature type="domain" description="Gem-associated protein 5 second beta-propeller" evidence="7">
    <location>
        <begin position="342"/>
        <end position="619"/>
    </location>
</feature>
<dbReference type="SUPFAM" id="SSF50978">
    <property type="entry name" value="WD40 repeat-like"/>
    <property type="match status" value="2"/>
</dbReference>
<dbReference type="InterPro" id="IPR015943">
    <property type="entry name" value="WD40/YVTN_repeat-like_dom_sf"/>
</dbReference>
<dbReference type="PANTHER" id="PTHR46362:SF1">
    <property type="entry name" value="GEM-ASSOCIATED PROTEIN 5"/>
    <property type="match status" value="1"/>
</dbReference>
<dbReference type="PROSITE" id="PS50082">
    <property type="entry name" value="WD_REPEATS_2"/>
    <property type="match status" value="4"/>
</dbReference>
<dbReference type="OrthoDB" id="7326421at2759"/>
<comment type="caution">
    <text evidence="8">The sequence shown here is derived from an EMBL/GenBank/DDBJ whole genome shotgun (WGS) entry which is preliminary data.</text>
</comment>
<evidence type="ECO:0000256" key="1">
    <source>
        <dbReference type="ARBA" id="ARBA00022574"/>
    </source>
</evidence>
<dbReference type="GO" id="GO:0003730">
    <property type="term" value="F:mRNA 3'-UTR binding"/>
    <property type="evidence" value="ECO:0007669"/>
    <property type="project" value="TreeGrafter"/>
</dbReference>
<accession>A0A8X6NI51</accession>
<dbReference type="Pfam" id="PF23770">
    <property type="entry name" value="Beta-prop_RIG_1st"/>
    <property type="match status" value="1"/>
</dbReference>
<evidence type="ECO:0000256" key="2">
    <source>
        <dbReference type="ARBA" id="ARBA00022737"/>
    </source>
</evidence>
<dbReference type="Proteomes" id="UP000887013">
    <property type="component" value="Unassembled WGS sequence"/>
</dbReference>
<dbReference type="PANTHER" id="PTHR46362">
    <property type="entry name" value="GEM-ASSOCIATED PROTEIN 5"/>
    <property type="match status" value="1"/>
</dbReference>
<feature type="repeat" description="WD" evidence="3">
    <location>
        <begin position="625"/>
        <end position="667"/>
    </location>
</feature>
<feature type="domain" description="Gem-associated protein 5 TPR" evidence="6">
    <location>
        <begin position="829"/>
        <end position="1037"/>
    </location>
</feature>
<dbReference type="InterPro" id="IPR019775">
    <property type="entry name" value="WD40_repeat_CS"/>
</dbReference>
<dbReference type="GO" id="GO:0000387">
    <property type="term" value="P:spliceosomal snRNP assembly"/>
    <property type="evidence" value="ECO:0007669"/>
    <property type="project" value="TreeGrafter"/>
</dbReference>
<evidence type="ECO:0000256" key="3">
    <source>
        <dbReference type="PROSITE-ProRule" id="PRU00221"/>
    </source>
</evidence>
<name>A0A8X6NI51_NEPPI</name>
<dbReference type="EMBL" id="BMAW01009900">
    <property type="protein sequence ID" value="GFT16257.1"/>
    <property type="molecule type" value="Genomic_DNA"/>
</dbReference>
<evidence type="ECO:0000313" key="8">
    <source>
        <dbReference type="EMBL" id="GFT16257.1"/>
    </source>
</evidence>
<feature type="domain" description="Gem-associated protein 5 first beta-propeller" evidence="5">
    <location>
        <begin position="152"/>
        <end position="214"/>
    </location>
</feature>
<feature type="repeat" description="WD" evidence="3">
    <location>
        <begin position="582"/>
        <end position="624"/>
    </location>
</feature>
<evidence type="ECO:0000259" key="5">
    <source>
        <dbReference type="Pfam" id="PF23770"/>
    </source>
</evidence>
<dbReference type="InterPro" id="IPR056424">
    <property type="entry name" value="Beta-prop_GEMI5_2nd"/>
</dbReference>
<dbReference type="Pfam" id="PF23775">
    <property type="entry name" value="Beta-prop_RIG_2nd"/>
    <property type="match status" value="1"/>
</dbReference>
<dbReference type="PROSITE" id="PS00678">
    <property type="entry name" value="WD_REPEATS_1"/>
    <property type="match status" value="2"/>
</dbReference>
<proteinExistence type="predicted"/>
<evidence type="ECO:0000256" key="4">
    <source>
        <dbReference type="SAM" id="MobiDB-lite"/>
    </source>
</evidence>
<dbReference type="GO" id="GO:0032797">
    <property type="term" value="C:SMN complex"/>
    <property type="evidence" value="ECO:0007669"/>
    <property type="project" value="TreeGrafter"/>
</dbReference>
<feature type="compositionally biased region" description="Basic and acidic residues" evidence="4">
    <location>
        <begin position="1418"/>
        <end position="1433"/>
    </location>
</feature>
<dbReference type="InterPro" id="IPR052640">
    <property type="entry name" value="Gemin-5"/>
</dbReference>
<dbReference type="Pfam" id="PF23774">
    <property type="entry name" value="TPR_GEMI5"/>
    <property type="match status" value="1"/>
</dbReference>
<dbReference type="InterPro" id="IPR001680">
    <property type="entry name" value="WD40_rpt"/>
</dbReference>
<feature type="region of interest" description="Disordered" evidence="4">
    <location>
        <begin position="1418"/>
        <end position="1438"/>
    </location>
</feature>
<feature type="repeat" description="WD" evidence="3">
    <location>
        <begin position="53"/>
        <end position="96"/>
    </location>
</feature>
<dbReference type="SMART" id="SM00320">
    <property type="entry name" value="WD40"/>
    <property type="match status" value="9"/>
</dbReference>
<reference evidence="8" key="1">
    <citation type="submission" date="2020-08" db="EMBL/GenBank/DDBJ databases">
        <title>Multicomponent nature underlies the extraordinary mechanical properties of spider dragline silk.</title>
        <authorList>
            <person name="Kono N."/>
            <person name="Nakamura H."/>
            <person name="Mori M."/>
            <person name="Yoshida Y."/>
            <person name="Ohtoshi R."/>
            <person name="Malay A.D."/>
            <person name="Moran D.A.P."/>
            <person name="Tomita M."/>
            <person name="Numata K."/>
            <person name="Arakawa K."/>
        </authorList>
    </citation>
    <scope>NUCLEOTIDE SEQUENCE</scope>
</reference>
<gene>
    <name evidence="8" type="primary">GEMIN5</name>
    <name evidence="8" type="ORF">NPIL_664211</name>
</gene>
<feature type="non-terminal residue" evidence="8">
    <location>
        <position position="1455"/>
    </location>
</feature>
<dbReference type="InterPro" id="IPR056432">
    <property type="entry name" value="Beta-prop_GEMI5_1st"/>
</dbReference>
<evidence type="ECO:0000313" key="9">
    <source>
        <dbReference type="Proteomes" id="UP000887013"/>
    </source>
</evidence>
<dbReference type="Gene3D" id="2.130.10.10">
    <property type="entry name" value="YVTN repeat-like/Quinoprotein amine dehydrogenase"/>
    <property type="match status" value="2"/>
</dbReference>
<dbReference type="Pfam" id="PF00400">
    <property type="entry name" value="WD40"/>
    <property type="match status" value="2"/>
</dbReference>
<keyword evidence="2" id="KW-0677">Repeat</keyword>
<protein>
    <submittedName>
        <fullName evidence="8">Gem-associated protein 5</fullName>
    </submittedName>
</protein>
<dbReference type="InterPro" id="IPR036322">
    <property type="entry name" value="WD40_repeat_dom_sf"/>
</dbReference>
<organism evidence="8 9">
    <name type="scientific">Nephila pilipes</name>
    <name type="common">Giant wood spider</name>
    <name type="synonym">Nephila maculata</name>
    <dbReference type="NCBI Taxonomy" id="299642"/>
    <lineage>
        <taxon>Eukaryota</taxon>
        <taxon>Metazoa</taxon>
        <taxon>Ecdysozoa</taxon>
        <taxon>Arthropoda</taxon>
        <taxon>Chelicerata</taxon>
        <taxon>Arachnida</taxon>
        <taxon>Araneae</taxon>
        <taxon>Araneomorphae</taxon>
        <taxon>Entelegynae</taxon>
        <taxon>Araneoidea</taxon>
        <taxon>Nephilidae</taxon>
        <taxon>Nephila</taxon>
    </lineage>
</organism>